<protein>
    <submittedName>
        <fullName evidence="2">Uncharacterized protein</fullName>
    </submittedName>
</protein>
<keyword evidence="3" id="KW-1185">Reference proteome</keyword>
<feature type="compositionally biased region" description="Basic and acidic residues" evidence="1">
    <location>
        <begin position="216"/>
        <end position="228"/>
    </location>
</feature>
<dbReference type="Proteomes" id="UP000466442">
    <property type="component" value="Unassembled WGS sequence"/>
</dbReference>
<dbReference type="EMBL" id="WIXP02000007">
    <property type="protein sequence ID" value="KAF6208577.1"/>
    <property type="molecule type" value="Genomic_DNA"/>
</dbReference>
<accession>A0A8S9XHY0</accession>
<feature type="region of interest" description="Disordered" evidence="1">
    <location>
        <begin position="179"/>
        <end position="228"/>
    </location>
</feature>
<organism evidence="2 3">
    <name type="scientific">Apolygus lucorum</name>
    <name type="common">Small green plant bug</name>
    <name type="synonym">Lygocoris lucorum</name>
    <dbReference type="NCBI Taxonomy" id="248454"/>
    <lineage>
        <taxon>Eukaryota</taxon>
        <taxon>Metazoa</taxon>
        <taxon>Ecdysozoa</taxon>
        <taxon>Arthropoda</taxon>
        <taxon>Hexapoda</taxon>
        <taxon>Insecta</taxon>
        <taxon>Pterygota</taxon>
        <taxon>Neoptera</taxon>
        <taxon>Paraneoptera</taxon>
        <taxon>Hemiptera</taxon>
        <taxon>Heteroptera</taxon>
        <taxon>Panheteroptera</taxon>
        <taxon>Cimicomorpha</taxon>
        <taxon>Miridae</taxon>
        <taxon>Mirini</taxon>
        <taxon>Apolygus</taxon>
    </lineage>
</organism>
<feature type="compositionally biased region" description="Basic and acidic residues" evidence="1">
    <location>
        <begin position="179"/>
        <end position="188"/>
    </location>
</feature>
<sequence length="228" mass="23955">MNEPGQHLGGVGEEEMSGVLGQLESAEIPVVGPSVVEPATEPDTKVLAPMPGVGASIVEPGAVMLVAEPDTGAPVPIPSVEVAVAGSDVEELVTTPGVGVPVVWQDGGTDVEGTDDCVGRPMIHFPSGDLGFRRIGAVSGENPGDGGGDAEEFPIERWDEEQLDARTALRAKLEHLEPDCRGRRDTRCHPPPVVALNVEVGRPPALQESPKTSRPQQEKIVHDEVARR</sequence>
<comment type="caution">
    <text evidence="2">The sequence shown here is derived from an EMBL/GenBank/DDBJ whole genome shotgun (WGS) entry which is preliminary data.</text>
</comment>
<proteinExistence type="predicted"/>
<evidence type="ECO:0000313" key="2">
    <source>
        <dbReference type="EMBL" id="KAF6208577.1"/>
    </source>
</evidence>
<evidence type="ECO:0000313" key="3">
    <source>
        <dbReference type="Proteomes" id="UP000466442"/>
    </source>
</evidence>
<name>A0A8S9XHY0_APOLU</name>
<reference evidence="2" key="1">
    <citation type="journal article" date="2021" name="Mol. Ecol. Resour.">
        <title>Apolygus lucorum genome provides insights into omnivorousness and mesophyll feeding.</title>
        <authorList>
            <person name="Liu Y."/>
            <person name="Liu H."/>
            <person name="Wang H."/>
            <person name="Huang T."/>
            <person name="Liu B."/>
            <person name="Yang B."/>
            <person name="Yin L."/>
            <person name="Li B."/>
            <person name="Zhang Y."/>
            <person name="Zhang S."/>
            <person name="Jiang F."/>
            <person name="Zhang X."/>
            <person name="Ren Y."/>
            <person name="Wang B."/>
            <person name="Wang S."/>
            <person name="Lu Y."/>
            <person name="Wu K."/>
            <person name="Fan W."/>
            <person name="Wang G."/>
        </authorList>
    </citation>
    <scope>NUCLEOTIDE SEQUENCE</scope>
    <source>
        <strain evidence="2">12Hb</strain>
    </source>
</reference>
<dbReference type="AlphaFoldDB" id="A0A8S9XHY0"/>
<evidence type="ECO:0000256" key="1">
    <source>
        <dbReference type="SAM" id="MobiDB-lite"/>
    </source>
</evidence>
<gene>
    <name evidence="2" type="ORF">GE061_017035</name>
</gene>